<gene>
    <name evidence="2" type="ORF">PIB30_001403</name>
</gene>
<reference evidence="2 3" key="1">
    <citation type="journal article" date="2023" name="Plants (Basel)">
        <title>Bridging the Gap: Combining Genomics and Transcriptomics Approaches to Understand Stylosanthes scabra, an Orphan Legume from the Brazilian Caatinga.</title>
        <authorList>
            <person name="Ferreira-Neto J.R.C."/>
            <person name="da Silva M.D."/>
            <person name="Binneck E."/>
            <person name="de Melo N.F."/>
            <person name="da Silva R.H."/>
            <person name="de Melo A.L.T.M."/>
            <person name="Pandolfi V."/>
            <person name="Bustamante F.O."/>
            <person name="Brasileiro-Vidal A.C."/>
            <person name="Benko-Iseppon A.M."/>
        </authorList>
    </citation>
    <scope>NUCLEOTIDE SEQUENCE [LARGE SCALE GENOMIC DNA]</scope>
    <source>
        <tissue evidence="2">Leaves</tissue>
    </source>
</reference>
<feature type="compositionally biased region" description="Acidic residues" evidence="1">
    <location>
        <begin position="52"/>
        <end position="66"/>
    </location>
</feature>
<feature type="region of interest" description="Disordered" evidence="1">
    <location>
        <begin position="50"/>
        <end position="72"/>
    </location>
</feature>
<evidence type="ECO:0000313" key="3">
    <source>
        <dbReference type="Proteomes" id="UP001341840"/>
    </source>
</evidence>
<evidence type="ECO:0000256" key="1">
    <source>
        <dbReference type="SAM" id="MobiDB-lite"/>
    </source>
</evidence>
<dbReference type="EMBL" id="JASCZI010271863">
    <property type="protein sequence ID" value="MED6215785.1"/>
    <property type="molecule type" value="Genomic_DNA"/>
</dbReference>
<organism evidence="2 3">
    <name type="scientific">Stylosanthes scabra</name>
    <dbReference type="NCBI Taxonomy" id="79078"/>
    <lineage>
        <taxon>Eukaryota</taxon>
        <taxon>Viridiplantae</taxon>
        <taxon>Streptophyta</taxon>
        <taxon>Embryophyta</taxon>
        <taxon>Tracheophyta</taxon>
        <taxon>Spermatophyta</taxon>
        <taxon>Magnoliopsida</taxon>
        <taxon>eudicotyledons</taxon>
        <taxon>Gunneridae</taxon>
        <taxon>Pentapetalae</taxon>
        <taxon>rosids</taxon>
        <taxon>fabids</taxon>
        <taxon>Fabales</taxon>
        <taxon>Fabaceae</taxon>
        <taxon>Papilionoideae</taxon>
        <taxon>50 kb inversion clade</taxon>
        <taxon>dalbergioids sensu lato</taxon>
        <taxon>Dalbergieae</taxon>
        <taxon>Pterocarpus clade</taxon>
        <taxon>Stylosanthes</taxon>
    </lineage>
</organism>
<dbReference type="Proteomes" id="UP001341840">
    <property type="component" value="Unassembled WGS sequence"/>
</dbReference>
<proteinExistence type="predicted"/>
<evidence type="ECO:0000313" key="2">
    <source>
        <dbReference type="EMBL" id="MED6215785.1"/>
    </source>
</evidence>
<sequence>MIELLTEMQIVHNDVGGPSSSAGGAAGVIPCSPIHFATPEVSMHMELNSREDSDDDFVSDMEDSSETSDNTKFVLESYSRRGFLLPAPAPIPDSQSWIACPNPASIMNGINLSGTDIRKAQCLDTIRKNVH</sequence>
<accession>A0ABU6YZN7</accession>
<protein>
    <submittedName>
        <fullName evidence="2">Uncharacterized protein</fullName>
    </submittedName>
</protein>
<comment type="caution">
    <text evidence="2">The sequence shown here is derived from an EMBL/GenBank/DDBJ whole genome shotgun (WGS) entry which is preliminary data.</text>
</comment>
<name>A0ABU6YZN7_9FABA</name>
<keyword evidence="3" id="KW-1185">Reference proteome</keyword>